<feature type="region of interest" description="Disordered" evidence="7">
    <location>
        <begin position="1"/>
        <end position="21"/>
    </location>
</feature>
<reference evidence="8 9" key="1">
    <citation type="journal article" date="2019" name="Nat. Microbiol.">
        <title>Mediterranean grassland soil C-N compound turnover is dependent on rainfall and depth, and is mediated by genomically divergent microorganisms.</title>
        <authorList>
            <person name="Diamond S."/>
            <person name="Andeer P.F."/>
            <person name="Li Z."/>
            <person name="Crits-Christoph A."/>
            <person name="Burstein D."/>
            <person name="Anantharaman K."/>
            <person name="Lane K.R."/>
            <person name="Thomas B.C."/>
            <person name="Pan C."/>
            <person name="Northen T.R."/>
            <person name="Banfield J.F."/>
        </authorList>
    </citation>
    <scope>NUCLEOTIDE SEQUENCE [LARGE SCALE GENOMIC DNA]</scope>
    <source>
        <strain evidence="8">WS_2</strain>
    </source>
</reference>
<dbReference type="SUPFAM" id="SSF52317">
    <property type="entry name" value="Class I glutamine amidotransferase-like"/>
    <property type="match status" value="1"/>
</dbReference>
<accession>A0A538T1E3</accession>
<dbReference type="EC" id="3.5.1.2" evidence="6"/>
<keyword evidence="6" id="KW-0663">Pyridoxal phosphate</keyword>
<evidence type="ECO:0000256" key="5">
    <source>
        <dbReference type="ARBA" id="ARBA00049534"/>
    </source>
</evidence>
<feature type="binding site" evidence="6">
    <location>
        <position position="132"/>
    </location>
    <ligand>
        <name>L-glutamine</name>
        <dbReference type="ChEBI" id="CHEBI:58359"/>
    </ligand>
</feature>
<comment type="catalytic activity">
    <reaction evidence="6">
        <text>aldehydo-D-ribose 5-phosphate + D-glyceraldehyde 3-phosphate + L-glutamine = pyridoxal 5'-phosphate + L-glutamate + phosphate + 3 H2O + H(+)</text>
        <dbReference type="Rhea" id="RHEA:31507"/>
        <dbReference type="ChEBI" id="CHEBI:15377"/>
        <dbReference type="ChEBI" id="CHEBI:15378"/>
        <dbReference type="ChEBI" id="CHEBI:29985"/>
        <dbReference type="ChEBI" id="CHEBI:43474"/>
        <dbReference type="ChEBI" id="CHEBI:58273"/>
        <dbReference type="ChEBI" id="CHEBI:58359"/>
        <dbReference type="ChEBI" id="CHEBI:59776"/>
        <dbReference type="ChEBI" id="CHEBI:597326"/>
        <dbReference type="EC" id="4.3.3.6"/>
    </reaction>
</comment>
<comment type="similarity">
    <text evidence="1 6">Belongs to the glutaminase PdxT/SNO family.</text>
</comment>
<dbReference type="GO" id="GO:0042823">
    <property type="term" value="P:pyridoxal phosphate biosynthetic process"/>
    <property type="evidence" value="ECO:0007669"/>
    <property type="project" value="UniProtKB-UniRule"/>
</dbReference>
<evidence type="ECO:0000256" key="6">
    <source>
        <dbReference type="HAMAP-Rule" id="MF_01615"/>
    </source>
</evidence>
<dbReference type="GO" id="GO:1903600">
    <property type="term" value="C:glutaminase complex"/>
    <property type="evidence" value="ECO:0007669"/>
    <property type="project" value="TreeGrafter"/>
</dbReference>
<evidence type="ECO:0000256" key="1">
    <source>
        <dbReference type="ARBA" id="ARBA00008345"/>
    </source>
</evidence>
<dbReference type="GO" id="GO:0004359">
    <property type="term" value="F:glutaminase activity"/>
    <property type="evidence" value="ECO:0007669"/>
    <property type="project" value="UniProtKB-UniRule"/>
</dbReference>
<comment type="catalytic activity">
    <reaction evidence="5 6">
        <text>L-glutamine + H2O = L-glutamate + NH4(+)</text>
        <dbReference type="Rhea" id="RHEA:15889"/>
        <dbReference type="ChEBI" id="CHEBI:15377"/>
        <dbReference type="ChEBI" id="CHEBI:28938"/>
        <dbReference type="ChEBI" id="CHEBI:29985"/>
        <dbReference type="ChEBI" id="CHEBI:58359"/>
        <dbReference type="EC" id="3.5.1.2"/>
    </reaction>
</comment>
<dbReference type="NCBIfam" id="TIGR03800">
    <property type="entry name" value="PLP_synth_Pdx2"/>
    <property type="match status" value="1"/>
</dbReference>
<evidence type="ECO:0000256" key="7">
    <source>
        <dbReference type="SAM" id="MobiDB-lite"/>
    </source>
</evidence>
<evidence type="ECO:0000313" key="9">
    <source>
        <dbReference type="Proteomes" id="UP000317716"/>
    </source>
</evidence>
<gene>
    <name evidence="6 8" type="primary">pdxT</name>
    <name evidence="8" type="ORF">E6K72_03770</name>
</gene>
<evidence type="ECO:0000256" key="2">
    <source>
        <dbReference type="ARBA" id="ARBA00022801"/>
    </source>
</evidence>
<comment type="function">
    <text evidence="6">Catalyzes the hydrolysis of glutamine to glutamate and ammonia as part of the biosynthesis of pyridoxal 5'-phosphate. The resulting ammonia molecule is channeled to the active site of PdxS.</text>
</comment>
<evidence type="ECO:0000256" key="4">
    <source>
        <dbReference type="ARBA" id="ARBA00023239"/>
    </source>
</evidence>
<dbReference type="PANTHER" id="PTHR31559:SF0">
    <property type="entry name" value="PYRIDOXAL 5'-PHOSPHATE SYNTHASE SUBUNIT SNO1-RELATED"/>
    <property type="match status" value="1"/>
</dbReference>
<dbReference type="InterPro" id="IPR002161">
    <property type="entry name" value="PdxT/SNO"/>
</dbReference>
<feature type="binding site" evidence="6">
    <location>
        <begin position="160"/>
        <end position="161"/>
    </location>
    <ligand>
        <name>L-glutamine</name>
        <dbReference type="ChEBI" id="CHEBI:58359"/>
    </ligand>
</feature>
<dbReference type="PROSITE" id="PS51273">
    <property type="entry name" value="GATASE_TYPE_1"/>
    <property type="match status" value="1"/>
</dbReference>
<keyword evidence="4 6" id="KW-0456">Lyase</keyword>
<keyword evidence="2 6" id="KW-0378">Hydrolase</keyword>
<dbReference type="HAMAP" id="MF_01615">
    <property type="entry name" value="PdxT"/>
    <property type="match status" value="1"/>
</dbReference>
<keyword evidence="3 6" id="KW-0315">Glutamine amidotransferase</keyword>
<protein>
    <recommendedName>
        <fullName evidence="6">Pyridoxal 5'-phosphate synthase subunit PdxT</fullName>
        <ecNumber evidence="6">4.3.3.6</ecNumber>
    </recommendedName>
    <alternativeName>
        <fullName evidence="6">Pdx2</fullName>
    </alternativeName>
    <alternativeName>
        <fullName evidence="6">Pyridoxal 5'-phosphate synthase glutaminase subunit</fullName>
        <ecNumber evidence="6">3.5.1.2</ecNumber>
    </alternativeName>
</protein>
<dbReference type="GO" id="GO:0036381">
    <property type="term" value="F:pyridoxal 5'-phosphate synthase (glutamine hydrolysing) activity"/>
    <property type="evidence" value="ECO:0007669"/>
    <property type="project" value="UniProtKB-UniRule"/>
</dbReference>
<feature type="active site" description="Charge relay system" evidence="6">
    <location>
        <position position="203"/>
    </location>
</feature>
<feature type="active site" description="Charge relay system" evidence="6">
    <location>
        <position position="201"/>
    </location>
</feature>
<evidence type="ECO:0000313" key="8">
    <source>
        <dbReference type="EMBL" id="TMQ57344.1"/>
    </source>
</evidence>
<dbReference type="EC" id="4.3.3.6" evidence="6"/>
<comment type="pathway">
    <text evidence="6">Cofactor biosynthesis; pyridoxal 5'-phosphate biosynthesis.</text>
</comment>
<dbReference type="InterPro" id="IPR029062">
    <property type="entry name" value="Class_I_gatase-like"/>
</dbReference>
<feature type="active site" description="Nucleophile" evidence="6">
    <location>
        <position position="105"/>
    </location>
</feature>
<dbReference type="GO" id="GO:0008614">
    <property type="term" value="P:pyridoxine metabolic process"/>
    <property type="evidence" value="ECO:0007669"/>
    <property type="project" value="TreeGrafter"/>
</dbReference>
<organism evidence="8 9">
    <name type="scientific">Eiseniibacteriota bacterium</name>
    <dbReference type="NCBI Taxonomy" id="2212470"/>
    <lineage>
        <taxon>Bacteria</taxon>
        <taxon>Candidatus Eiseniibacteriota</taxon>
    </lineage>
</organism>
<feature type="binding site" evidence="6">
    <location>
        <begin position="74"/>
        <end position="76"/>
    </location>
    <ligand>
        <name>L-glutamine</name>
        <dbReference type="ChEBI" id="CHEBI:58359"/>
    </ligand>
</feature>
<dbReference type="Gene3D" id="3.40.50.880">
    <property type="match status" value="1"/>
</dbReference>
<proteinExistence type="inferred from homology"/>
<dbReference type="Proteomes" id="UP000317716">
    <property type="component" value="Unassembled WGS sequence"/>
</dbReference>
<dbReference type="Pfam" id="PF01174">
    <property type="entry name" value="SNO"/>
    <property type="match status" value="1"/>
</dbReference>
<dbReference type="PROSITE" id="PS01236">
    <property type="entry name" value="PDXT_SNO_1"/>
    <property type="match status" value="1"/>
</dbReference>
<comment type="caution">
    <text evidence="8">The sequence shown here is derived from an EMBL/GenBank/DDBJ whole genome shotgun (WGS) entry which is preliminary data.</text>
</comment>
<dbReference type="GO" id="GO:0005829">
    <property type="term" value="C:cytosol"/>
    <property type="evidence" value="ECO:0007669"/>
    <property type="project" value="TreeGrafter"/>
</dbReference>
<evidence type="ECO:0000256" key="3">
    <source>
        <dbReference type="ARBA" id="ARBA00022962"/>
    </source>
</evidence>
<dbReference type="PROSITE" id="PS51130">
    <property type="entry name" value="PDXT_SNO_2"/>
    <property type="match status" value="1"/>
</dbReference>
<dbReference type="InterPro" id="IPR021196">
    <property type="entry name" value="PdxT/SNO_CS"/>
</dbReference>
<dbReference type="UniPathway" id="UPA00245"/>
<dbReference type="CDD" id="cd01749">
    <property type="entry name" value="GATase1_PB"/>
    <property type="match status" value="1"/>
</dbReference>
<dbReference type="GO" id="GO:0006543">
    <property type="term" value="P:L-glutamine catabolic process"/>
    <property type="evidence" value="ECO:0007669"/>
    <property type="project" value="UniProtKB-UniRule"/>
</dbReference>
<dbReference type="PANTHER" id="PTHR31559">
    <property type="entry name" value="PYRIDOXAL 5'-PHOSPHATE SYNTHASE SUBUNIT SNO"/>
    <property type="match status" value="1"/>
</dbReference>
<dbReference type="AlphaFoldDB" id="A0A538T1E3"/>
<name>A0A538T1E3_UNCEI</name>
<sequence>MFAARHAAGAQRRAAAEGAVPPAGAAARPRVGVLALQGDFARHVAALEALGVAAAHVALPRDLEGLEAIVLPGGESTTMLRLMAANGLRRPLEAFVRERAVLGTCAGVILLGTEAEGLPAPPLGALDVSVERNAYGRQIDSFSAPIDIPAVGGTFPGVFIRAPRLRRVAPSVEVIARRAGENGSGEPVGVRSGRVVGLCFHPELTCDLRFHSWFLTAVAGLALPAARAAAAAGPPRAETA</sequence>
<comment type="subunit">
    <text evidence="6">In the presence of PdxS, forms a dodecamer of heterodimers. Only shows activity in the heterodimer.</text>
</comment>
<dbReference type="EMBL" id="VBOS01000126">
    <property type="protein sequence ID" value="TMQ57344.1"/>
    <property type="molecule type" value="Genomic_DNA"/>
</dbReference>